<dbReference type="InterPro" id="IPR042104">
    <property type="entry name" value="PKS_dehydratase_sf"/>
</dbReference>
<sequence>MKTERIAIVGIGLRYPDATSPGQLWENVLAGRKAFRQHHAGKAAVLRDYEFDRVAHRIPGTTYRSAGPVHWLMLDTVAAALADAGYPDANGLPRRTTGVIVGSNPAGGPANATAGRVCDHFDLAGGGFAVDGASSSLLPVVSAIKALAVGDLDVAIAGGADLSIDPAAWTGADETGWPGEGCGVVVLMRETDAIARNCRIYATITGWGVSADGRGGLTRPTAAGHQLALARAYERAGYGVDTVSYFEGHGTGTTAVDAAELDALSGARRDADPIALPAALGTVKGNIGHTGAAAGVAGLVKAALAVHHQVIPPATGTHAPHAELTQPDAAVYVPDDAALWPADLPVRAGVSAMGFGGVNTHLALEEAPGRERRTGIGGWTTALVTGRQDADLLLVDAHSPAELLARVRRLAALAAGLSTAEVTDLAGTLAIQQRGGAFRAAVVAGDPAEAARRLSRVADELGAGRTELFSPADGVFLAHRTNKPRIAYLFPGQGAGREGGGALRRRFAVAAHLFDMAAVPAPGDRVGTGLAQPLVVAGSIAGLRVLHTLGIDADVAVGHSLGELTALSWGGALDGGDLLRLAAVRGQVMARASRTGGAMASVSADAATVEALAGGRDVVIAAYDGPDRTVIAGPAEDVDAVSAAARAGGLTATRLDVSHAFHSPLVRPAADALAARLPEFDFGELRRPVVSTVTGTRLAPGTDLRALLADQVTGPVRFGAAAAEAVADVDLAIEVGPGRALAGLVAGAAPGTPVLALDTDSTSLAPLLAVTGAAYALGADVDPTTLFADRVIRPVIMDSGTTAEAVPESRTADEVTATSTLDVLRRVIAERTELPAETLTARTHPLDDLHLSSIAVGQLVNTAVQELGRPALTATTSFAVATLGELADLIDQLDETALDGVLSGEVPGYAPWVRPFSVEYVPAERPSLGIGIDRLGPWKLRAPAGHPFAERLRAALAGAAVGEGVLLCLPASGEEHAELVLRAGRAAAMAGQDTRFVVVQQGFGAAGLARTLHLEYPSVRTTVIGLADATPTTPEAVDVAVNNVLGDVVETIGYSEVRYLADGTRTVPMLRAVPGLGPDGPDAAATPLGADDVLLVTGGAKGITAECALAAAQDSGAALALVGRADPTADDEVSANLARMVAAGVRVRYERADVTVAEEVGAAVARIEAAFGPVTAVLHGAGSHEPAALENLTAEQMRGTIAPKVDGLRTVLDAVGEDNVRLLVTFGSIVGRAGLRGSAHYATANDWLTELTVDFGRRHPDARALAIEWSVWSGTGMGEKLGVVEALMREGVTPISLEDGLAVLRRALADAAAPPVLVVSGRTAALPTITYDRRALPQTRFLDRVLVQYPGVELVTEVALAQDSDPYLSDHLVGGDLLFPAVLGMEAMTQVATALSGATAPPLLEDMEFLRPIVVRPGGSTRIRVLALTRNAGSVAVAVRSEETGFATDHFRALVRFTGQEPTVPPPAVPTGLPSVAVDPVTDLYGGILFQGKRFQRLLSYRKVAARRVVAEVATTPQASWFGAFHDQDRVLADPGTRDAVIHSIQCCVPGETLLPARVERLYPADPAGRDPEVVVVDARERERDGDLHVFDVDVLTPSGDRVERWEGLTLCATGTRGDAGPWVPALLGPQLERVTEAVLGATTKVVVEPDPVTGLMEPADRLAQIELAASRALDRRAGVRHGTDGRLAIEGGTVSASHGAGLTVVAVGTGRLACDVEVVTERTEEDWDMLLSARHRSVREQVATEADESAAVAATRIWGALECLRKAGMPSRSLIFDRVTPEGRVVLADGETRIVTWVTTVNDIPDQVVFTVLSGREN</sequence>
<feature type="domain" description="PKS/mFAS DH" evidence="7">
    <location>
        <begin position="1339"/>
        <end position="1620"/>
    </location>
</feature>
<dbReference type="Pfam" id="PF21089">
    <property type="entry name" value="PKS_DH_N"/>
    <property type="match status" value="1"/>
</dbReference>
<dbReference type="InterPro" id="IPR016035">
    <property type="entry name" value="Acyl_Trfase/lysoPLipase"/>
</dbReference>
<dbReference type="InterPro" id="IPR036736">
    <property type="entry name" value="ACP-like_sf"/>
</dbReference>
<organism evidence="8 9">
    <name type="scientific">Actinophytocola glycyrrhizae</name>
    <dbReference type="NCBI Taxonomy" id="2044873"/>
    <lineage>
        <taxon>Bacteria</taxon>
        <taxon>Bacillati</taxon>
        <taxon>Actinomycetota</taxon>
        <taxon>Actinomycetes</taxon>
        <taxon>Pseudonocardiales</taxon>
        <taxon>Pseudonocardiaceae</taxon>
    </lineage>
</organism>
<dbReference type="InterPro" id="IPR049900">
    <property type="entry name" value="PKS_mFAS_DH"/>
</dbReference>
<dbReference type="InterPro" id="IPR014031">
    <property type="entry name" value="Ketoacyl_synth_C"/>
</dbReference>
<dbReference type="PROSITE" id="PS52019">
    <property type="entry name" value="PKS_MFAS_DH"/>
    <property type="match status" value="1"/>
</dbReference>
<dbReference type="InterPro" id="IPR013968">
    <property type="entry name" value="PKS_KR"/>
</dbReference>
<keyword evidence="2" id="KW-0597">Phosphoprotein</keyword>
<evidence type="ECO:0000313" key="9">
    <source>
        <dbReference type="Proteomes" id="UP001595859"/>
    </source>
</evidence>
<dbReference type="CDD" id="cd00833">
    <property type="entry name" value="PKS"/>
    <property type="match status" value="1"/>
</dbReference>
<dbReference type="PANTHER" id="PTHR43775">
    <property type="entry name" value="FATTY ACID SYNTHASE"/>
    <property type="match status" value="1"/>
</dbReference>
<dbReference type="Gene3D" id="3.40.366.10">
    <property type="entry name" value="Malonyl-Coenzyme A Acyl Carrier Protein, domain 2"/>
    <property type="match status" value="1"/>
</dbReference>
<feature type="active site" description="Proton acceptor; for dehydratase activity" evidence="4">
    <location>
        <position position="1371"/>
    </location>
</feature>
<dbReference type="PROSITE" id="PS52004">
    <property type="entry name" value="KS3_2"/>
    <property type="match status" value="1"/>
</dbReference>
<accession>A0ABV9S864</accession>
<dbReference type="PANTHER" id="PTHR43775:SF37">
    <property type="entry name" value="SI:DKEY-61P9.11"/>
    <property type="match status" value="1"/>
</dbReference>
<evidence type="ECO:0000259" key="6">
    <source>
        <dbReference type="PROSITE" id="PS52004"/>
    </source>
</evidence>
<dbReference type="Pfam" id="PF08659">
    <property type="entry name" value="KR"/>
    <property type="match status" value="1"/>
</dbReference>
<dbReference type="RefSeq" id="WP_378059349.1">
    <property type="nucleotide sequence ID" value="NZ_JBHSIS010000017.1"/>
</dbReference>
<dbReference type="Pfam" id="PF00698">
    <property type="entry name" value="Acyl_transf_1"/>
    <property type="match status" value="1"/>
</dbReference>
<evidence type="ECO:0000256" key="4">
    <source>
        <dbReference type="PROSITE-ProRule" id="PRU01363"/>
    </source>
</evidence>
<keyword evidence="9" id="KW-1185">Reference proteome</keyword>
<keyword evidence="1" id="KW-0596">Phosphopantetheine</keyword>
<dbReference type="SUPFAM" id="SSF53901">
    <property type="entry name" value="Thiolase-like"/>
    <property type="match status" value="1"/>
</dbReference>
<dbReference type="Gene3D" id="3.40.47.10">
    <property type="match status" value="1"/>
</dbReference>
<dbReference type="InterPro" id="IPR009081">
    <property type="entry name" value="PP-bd_ACP"/>
</dbReference>
<dbReference type="SMART" id="SM00822">
    <property type="entry name" value="PKS_KR"/>
    <property type="match status" value="1"/>
</dbReference>
<dbReference type="InterPro" id="IPR049552">
    <property type="entry name" value="PKS_DH_N"/>
</dbReference>
<dbReference type="SMART" id="SM00827">
    <property type="entry name" value="PKS_AT"/>
    <property type="match status" value="1"/>
</dbReference>
<protein>
    <submittedName>
        <fullName evidence="8">SDR family NAD(P)-dependent oxidoreductase</fullName>
    </submittedName>
</protein>
<dbReference type="EMBL" id="JBHSIS010000017">
    <property type="protein sequence ID" value="MFC4856984.1"/>
    <property type="molecule type" value="Genomic_DNA"/>
</dbReference>
<dbReference type="InterPro" id="IPR036291">
    <property type="entry name" value="NAD(P)-bd_dom_sf"/>
</dbReference>
<gene>
    <name evidence="8" type="ORF">ACFPCV_26105</name>
</gene>
<reference evidence="9" key="1">
    <citation type="journal article" date="2019" name="Int. J. Syst. Evol. Microbiol.">
        <title>The Global Catalogue of Microorganisms (GCM) 10K type strain sequencing project: providing services to taxonomists for standard genome sequencing and annotation.</title>
        <authorList>
            <consortium name="The Broad Institute Genomics Platform"/>
            <consortium name="The Broad Institute Genome Sequencing Center for Infectious Disease"/>
            <person name="Wu L."/>
            <person name="Ma J."/>
        </authorList>
    </citation>
    <scope>NUCLEOTIDE SEQUENCE [LARGE SCALE GENOMIC DNA]</scope>
    <source>
        <strain evidence="9">ZS-22-S1</strain>
    </source>
</reference>
<dbReference type="InterPro" id="IPR050091">
    <property type="entry name" value="PKS_NRPS_Biosynth_Enz"/>
</dbReference>
<proteinExistence type="predicted"/>
<dbReference type="Gene3D" id="3.40.50.720">
    <property type="entry name" value="NAD(P)-binding Rossmann-like Domain"/>
    <property type="match status" value="1"/>
</dbReference>
<dbReference type="SUPFAM" id="SSF52151">
    <property type="entry name" value="FabD/lysophospholipase-like"/>
    <property type="match status" value="1"/>
</dbReference>
<dbReference type="Proteomes" id="UP001595859">
    <property type="component" value="Unassembled WGS sequence"/>
</dbReference>
<dbReference type="Pfam" id="PF00109">
    <property type="entry name" value="ketoacyl-synt"/>
    <property type="match status" value="1"/>
</dbReference>
<evidence type="ECO:0000256" key="2">
    <source>
        <dbReference type="ARBA" id="ARBA00022553"/>
    </source>
</evidence>
<dbReference type="Gene3D" id="3.10.129.110">
    <property type="entry name" value="Polyketide synthase dehydratase"/>
    <property type="match status" value="1"/>
</dbReference>
<dbReference type="InterPro" id="IPR014030">
    <property type="entry name" value="Ketoacyl_synth_N"/>
</dbReference>
<feature type="active site" description="Proton donor; for dehydratase activity" evidence="4">
    <location>
        <position position="1539"/>
    </location>
</feature>
<keyword evidence="3" id="KW-0808">Transferase</keyword>
<dbReference type="CDD" id="cd08953">
    <property type="entry name" value="KR_2_SDR_x"/>
    <property type="match status" value="1"/>
</dbReference>
<feature type="region of interest" description="N-terminal hotdog fold" evidence="4">
    <location>
        <begin position="1339"/>
        <end position="1462"/>
    </location>
</feature>
<evidence type="ECO:0000313" key="8">
    <source>
        <dbReference type="EMBL" id="MFC4856984.1"/>
    </source>
</evidence>
<evidence type="ECO:0000259" key="5">
    <source>
        <dbReference type="PROSITE" id="PS50075"/>
    </source>
</evidence>
<dbReference type="SMART" id="SM00826">
    <property type="entry name" value="PKS_DH"/>
    <property type="match status" value="1"/>
</dbReference>
<evidence type="ECO:0000256" key="1">
    <source>
        <dbReference type="ARBA" id="ARBA00022450"/>
    </source>
</evidence>
<dbReference type="Pfam" id="PF14765">
    <property type="entry name" value="PS-DH"/>
    <property type="match status" value="1"/>
</dbReference>
<dbReference type="SUPFAM" id="SSF55048">
    <property type="entry name" value="Probable ACP-binding domain of malonyl-CoA ACP transacylase"/>
    <property type="match status" value="1"/>
</dbReference>
<evidence type="ECO:0000259" key="7">
    <source>
        <dbReference type="PROSITE" id="PS52019"/>
    </source>
</evidence>
<dbReference type="SUPFAM" id="SSF47336">
    <property type="entry name" value="ACP-like"/>
    <property type="match status" value="1"/>
</dbReference>
<dbReference type="SUPFAM" id="SSF51735">
    <property type="entry name" value="NAD(P)-binding Rossmann-fold domains"/>
    <property type="match status" value="1"/>
</dbReference>
<evidence type="ECO:0000256" key="3">
    <source>
        <dbReference type="ARBA" id="ARBA00022679"/>
    </source>
</evidence>
<dbReference type="InterPro" id="IPR016039">
    <property type="entry name" value="Thiolase-like"/>
</dbReference>
<feature type="domain" description="Ketosynthase family 3 (KS3)" evidence="6">
    <location>
        <begin position="3"/>
        <end position="366"/>
    </location>
</feature>
<dbReference type="Pfam" id="PF02801">
    <property type="entry name" value="Ketoacyl-synt_C"/>
    <property type="match status" value="1"/>
</dbReference>
<dbReference type="InterPro" id="IPR020807">
    <property type="entry name" value="PKS_DH"/>
</dbReference>
<dbReference type="InterPro" id="IPR014043">
    <property type="entry name" value="Acyl_transferase_dom"/>
</dbReference>
<dbReference type="Gene3D" id="1.10.1200.10">
    <property type="entry name" value="ACP-like"/>
    <property type="match status" value="1"/>
</dbReference>
<feature type="region of interest" description="C-terminal hotdog fold" evidence="4">
    <location>
        <begin position="1473"/>
        <end position="1620"/>
    </location>
</feature>
<dbReference type="InterPro" id="IPR049551">
    <property type="entry name" value="PKS_DH_C"/>
</dbReference>
<dbReference type="InterPro" id="IPR016036">
    <property type="entry name" value="Malonyl_transacylase_ACP-bd"/>
</dbReference>
<comment type="caution">
    <text evidence="8">The sequence shown here is derived from an EMBL/GenBank/DDBJ whole genome shotgun (WGS) entry which is preliminary data.</text>
</comment>
<feature type="domain" description="Carrier" evidence="5">
    <location>
        <begin position="818"/>
        <end position="894"/>
    </location>
</feature>
<dbReference type="InterPro" id="IPR029069">
    <property type="entry name" value="HotDog_dom_sf"/>
</dbReference>
<dbReference type="InterPro" id="IPR020841">
    <property type="entry name" value="PKS_Beta-ketoAc_synthase_dom"/>
</dbReference>
<dbReference type="InterPro" id="IPR057326">
    <property type="entry name" value="KR_dom"/>
</dbReference>
<dbReference type="InterPro" id="IPR001227">
    <property type="entry name" value="Ac_transferase_dom_sf"/>
</dbReference>
<name>A0ABV9S864_9PSEU</name>
<dbReference type="SMART" id="SM00825">
    <property type="entry name" value="PKS_KS"/>
    <property type="match status" value="1"/>
</dbReference>
<dbReference type="PROSITE" id="PS50075">
    <property type="entry name" value="CARRIER"/>
    <property type="match status" value="1"/>
</dbReference>
<dbReference type="SUPFAM" id="SSF54637">
    <property type="entry name" value="Thioesterase/thiol ester dehydrase-isomerase"/>
    <property type="match status" value="1"/>
</dbReference>